<evidence type="ECO:0000313" key="2">
    <source>
        <dbReference type="Proteomes" id="UP000434276"/>
    </source>
</evidence>
<gene>
    <name evidence="1" type="ORF">C24_LOCUS7559</name>
</gene>
<protein>
    <submittedName>
        <fullName evidence="1">Uncharacterized protein</fullName>
    </submittedName>
</protein>
<sequence>MEPIQGWSESEYHGSSPLNNGFIGYIKLAFGFLCEYVKERNSSGSGIGDPFLVTSEGVWASSYLF</sequence>
<evidence type="ECO:0000313" key="1">
    <source>
        <dbReference type="EMBL" id="CAA0359912.1"/>
    </source>
</evidence>
<dbReference type="AlphaFoldDB" id="A0A5S9WXN0"/>
<proteinExistence type="predicted"/>
<dbReference type="Proteomes" id="UP000434276">
    <property type="component" value="Unassembled WGS sequence"/>
</dbReference>
<organism evidence="1 2">
    <name type="scientific">Arabidopsis thaliana</name>
    <name type="common">Mouse-ear cress</name>
    <dbReference type="NCBI Taxonomy" id="3702"/>
    <lineage>
        <taxon>Eukaryota</taxon>
        <taxon>Viridiplantae</taxon>
        <taxon>Streptophyta</taxon>
        <taxon>Embryophyta</taxon>
        <taxon>Tracheophyta</taxon>
        <taxon>Spermatophyta</taxon>
        <taxon>Magnoliopsida</taxon>
        <taxon>eudicotyledons</taxon>
        <taxon>Gunneridae</taxon>
        <taxon>Pentapetalae</taxon>
        <taxon>rosids</taxon>
        <taxon>malvids</taxon>
        <taxon>Brassicales</taxon>
        <taxon>Brassicaceae</taxon>
        <taxon>Camelineae</taxon>
        <taxon>Arabidopsis</taxon>
    </lineage>
</organism>
<dbReference type="EMBL" id="CACSHJ010000088">
    <property type="protein sequence ID" value="CAA0359912.1"/>
    <property type="molecule type" value="Genomic_DNA"/>
</dbReference>
<accession>A0A5S9WXN0</accession>
<name>A0A5S9WXN0_ARATH</name>
<reference evidence="1 2" key="1">
    <citation type="submission" date="2019-12" db="EMBL/GenBank/DDBJ databases">
        <authorList>
            <person name="Jiao W.-B."/>
            <person name="Schneeberger K."/>
        </authorList>
    </citation>
    <scope>NUCLEOTIDE SEQUENCE [LARGE SCALE GENOMIC DNA]</scope>
    <source>
        <strain evidence="2">cv. C24</strain>
    </source>
</reference>